<keyword evidence="1" id="KW-0812">Transmembrane</keyword>
<organism evidence="2 3">
    <name type="scientific">Vigna mungo</name>
    <name type="common">Black gram</name>
    <name type="synonym">Phaseolus mungo</name>
    <dbReference type="NCBI Taxonomy" id="3915"/>
    <lineage>
        <taxon>Eukaryota</taxon>
        <taxon>Viridiplantae</taxon>
        <taxon>Streptophyta</taxon>
        <taxon>Embryophyta</taxon>
        <taxon>Tracheophyta</taxon>
        <taxon>Spermatophyta</taxon>
        <taxon>Magnoliopsida</taxon>
        <taxon>eudicotyledons</taxon>
        <taxon>Gunneridae</taxon>
        <taxon>Pentapetalae</taxon>
        <taxon>rosids</taxon>
        <taxon>fabids</taxon>
        <taxon>Fabales</taxon>
        <taxon>Fabaceae</taxon>
        <taxon>Papilionoideae</taxon>
        <taxon>50 kb inversion clade</taxon>
        <taxon>NPAAA clade</taxon>
        <taxon>indigoferoid/millettioid clade</taxon>
        <taxon>Phaseoleae</taxon>
        <taxon>Vigna</taxon>
    </lineage>
</organism>
<feature type="transmembrane region" description="Helical" evidence="1">
    <location>
        <begin position="52"/>
        <end position="70"/>
    </location>
</feature>
<dbReference type="AlphaFoldDB" id="A0AAQ3RF77"/>
<evidence type="ECO:0000313" key="2">
    <source>
        <dbReference type="EMBL" id="WVY91721.1"/>
    </source>
</evidence>
<name>A0AAQ3RF77_VIGMU</name>
<dbReference type="EMBL" id="CP144690">
    <property type="protein sequence ID" value="WVY91721.1"/>
    <property type="molecule type" value="Genomic_DNA"/>
</dbReference>
<sequence>MPNPKNCSVLQPRLPQPTSSLLPCLLNEASLADEIADDRCLFGSIPKSPANVTVIILFSFLGGCVLLQMASTKMVVSIDRTGMARCSPRVLRLRFAKKGKRCLSKRRKRRSLWWKRLREWK</sequence>
<keyword evidence="3" id="KW-1185">Reference proteome</keyword>
<gene>
    <name evidence="2" type="ORF">V8G54_037235</name>
</gene>
<proteinExistence type="predicted"/>
<dbReference type="Proteomes" id="UP001374535">
    <property type="component" value="Chromosome 11"/>
</dbReference>
<accession>A0AAQ3RF77</accession>
<reference evidence="2 3" key="1">
    <citation type="journal article" date="2023" name="Life. Sci Alliance">
        <title>Evolutionary insights into 3D genome organization and epigenetic landscape of Vigna mungo.</title>
        <authorList>
            <person name="Junaid A."/>
            <person name="Singh B."/>
            <person name="Bhatia S."/>
        </authorList>
    </citation>
    <scope>NUCLEOTIDE SEQUENCE [LARGE SCALE GENOMIC DNA]</scope>
    <source>
        <strain evidence="2">Urdbean</strain>
    </source>
</reference>
<keyword evidence="1" id="KW-0472">Membrane</keyword>
<protein>
    <submittedName>
        <fullName evidence="2">Uncharacterized protein</fullName>
    </submittedName>
</protein>
<keyword evidence="1" id="KW-1133">Transmembrane helix</keyword>
<evidence type="ECO:0000313" key="3">
    <source>
        <dbReference type="Proteomes" id="UP001374535"/>
    </source>
</evidence>
<evidence type="ECO:0000256" key="1">
    <source>
        <dbReference type="SAM" id="Phobius"/>
    </source>
</evidence>